<organism evidence="1 2">
    <name type="scientific">Azospirillum argentinense</name>
    <dbReference type="NCBI Taxonomy" id="2970906"/>
    <lineage>
        <taxon>Bacteria</taxon>
        <taxon>Pseudomonadati</taxon>
        <taxon>Pseudomonadota</taxon>
        <taxon>Alphaproteobacteria</taxon>
        <taxon>Rhodospirillales</taxon>
        <taxon>Azospirillaceae</taxon>
        <taxon>Azospirillum</taxon>
    </lineage>
</organism>
<name>A0A5B0KSK2_9PROT</name>
<dbReference type="Proteomes" id="UP000325333">
    <property type="component" value="Unassembled WGS sequence"/>
</dbReference>
<dbReference type="Gene3D" id="3.30.1380.10">
    <property type="match status" value="1"/>
</dbReference>
<protein>
    <recommendedName>
        <fullName evidence="3">Peptidase M15B domain-containing protein</fullName>
    </recommendedName>
</protein>
<proteinExistence type="predicted"/>
<gene>
    <name evidence="1" type="ORF">FH063_006714</name>
</gene>
<dbReference type="InterPro" id="IPR009045">
    <property type="entry name" value="Zn_M74/Hedgehog-like"/>
</dbReference>
<dbReference type="RefSeq" id="WP_149650647.1">
    <property type="nucleotide sequence ID" value="NZ_VEWN01000010.1"/>
</dbReference>
<evidence type="ECO:0000313" key="2">
    <source>
        <dbReference type="Proteomes" id="UP000325333"/>
    </source>
</evidence>
<evidence type="ECO:0000313" key="1">
    <source>
        <dbReference type="EMBL" id="KAA1054458.1"/>
    </source>
</evidence>
<dbReference type="SUPFAM" id="SSF55166">
    <property type="entry name" value="Hedgehog/DD-peptidase"/>
    <property type="match status" value="1"/>
</dbReference>
<comment type="caution">
    <text evidence="1">The sequence shown here is derived from an EMBL/GenBank/DDBJ whole genome shotgun (WGS) entry which is preliminary data.</text>
</comment>
<sequence>MRTPLLPVTMPSIYKKNGIAVPLPKRMALCSPDTQRALYAIRQELLAQQGDLVLSDLFRSYDMQLQSHKDYVSGQKKAFSPAPGGSLHEAGRAFDLDLGAIRISLSELWQIGKRHGAYPVIAQPDPKQSEAWHFDVRGSHNVVYEYYKRGEASNMKPYTAMAVSAILATDIRVDVFENRQGEAFLQSGLVRLGHTLGAIDGRIGMKTQAALADAGIALTSLDAMIQAVENQLQARFPDEYTSPDLLIADTGQPSTSDAIAAL</sequence>
<reference evidence="1 2" key="1">
    <citation type="submission" date="2019-07" db="EMBL/GenBank/DDBJ databases">
        <title>Genome sequencing of the stress-tolerant strain Azospirillum brasilense Az19.</title>
        <authorList>
            <person name="Maroniche G.A."/>
            <person name="Garcia J.E."/>
            <person name="Pagnussat L."/>
            <person name="Amenta M."/>
            <person name="Creus C.M."/>
        </authorList>
    </citation>
    <scope>NUCLEOTIDE SEQUENCE [LARGE SCALE GENOMIC DNA]</scope>
    <source>
        <strain evidence="1 2">Az19</strain>
    </source>
</reference>
<dbReference type="EMBL" id="VEWN01000010">
    <property type="protein sequence ID" value="KAA1054458.1"/>
    <property type="molecule type" value="Genomic_DNA"/>
</dbReference>
<accession>A0A5B0KSK2</accession>
<evidence type="ECO:0008006" key="3">
    <source>
        <dbReference type="Google" id="ProtNLM"/>
    </source>
</evidence>
<dbReference type="AlphaFoldDB" id="A0A5B0KSK2"/>
<dbReference type="CDD" id="cd14814">
    <property type="entry name" value="Peptidase_M15"/>
    <property type="match status" value="1"/>
</dbReference>